<dbReference type="SUPFAM" id="SSF55874">
    <property type="entry name" value="ATPase domain of HSP90 chaperone/DNA topoisomerase II/histidine kinase"/>
    <property type="match status" value="1"/>
</dbReference>
<dbReference type="RefSeq" id="WP_160900628.1">
    <property type="nucleotide sequence ID" value="NZ_CP102850.1"/>
</dbReference>
<dbReference type="GO" id="GO:0000160">
    <property type="term" value="P:phosphorelay signal transduction system"/>
    <property type="evidence" value="ECO:0007669"/>
    <property type="project" value="UniProtKB-KW"/>
</dbReference>
<evidence type="ECO:0000256" key="5">
    <source>
        <dbReference type="ARBA" id="ARBA00023012"/>
    </source>
</evidence>
<organism evidence="7 8">
    <name type="scientific">Gordonia mangrovi</name>
    <dbReference type="NCBI Taxonomy" id="2665643"/>
    <lineage>
        <taxon>Bacteria</taxon>
        <taxon>Bacillati</taxon>
        <taxon>Actinomycetota</taxon>
        <taxon>Actinomycetes</taxon>
        <taxon>Mycobacteriales</taxon>
        <taxon>Gordoniaceae</taxon>
        <taxon>Gordonia</taxon>
    </lineage>
</organism>
<protein>
    <recommendedName>
        <fullName evidence="2">histidine kinase</fullName>
        <ecNumber evidence="2">2.7.13.3</ecNumber>
    </recommendedName>
</protein>
<keyword evidence="6" id="KW-1133">Transmembrane helix</keyword>
<accession>A0A6L7GMS5</accession>
<keyword evidence="4" id="KW-0418">Kinase</keyword>
<dbReference type="InterPro" id="IPR050482">
    <property type="entry name" value="Sensor_HK_TwoCompSys"/>
</dbReference>
<dbReference type="GO" id="GO:0004673">
    <property type="term" value="F:protein histidine kinase activity"/>
    <property type="evidence" value="ECO:0007669"/>
    <property type="project" value="UniProtKB-EC"/>
</dbReference>
<name>A0A6L7GMS5_9ACTN</name>
<dbReference type="InterPro" id="IPR036890">
    <property type="entry name" value="HATPase_C_sf"/>
</dbReference>
<evidence type="ECO:0000313" key="8">
    <source>
        <dbReference type="Proteomes" id="UP000475545"/>
    </source>
</evidence>
<evidence type="ECO:0000256" key="4">
    <source>
        <dbReference type="ARBA" id="ARBA00022777"/>
    </source>
</evidence>
<evidence type="ECO:0000256" key="6">
    <source>
        <dbReference type="SAM" id="Phobius"/>
    </source>
</evidence>
<proteinExistence type="predicted"/>
<dbReference type="EC" id="2.7.13.3" evidence="2"/>
<dbReference type="PANTHER" id="PTHR24421">
    <property type="entry name" value="NITRATE/NITRITE SENSOR PROTEIN NARX-RELATED"/>
    <property type="match status" value="1"/>
</dbReference>
<keyword evidence="8" id="KW-1185">Reference proteome</keyword>
<comment type="caution">
    <text evidence="7">The sequence shown here is derived from an EMBL/GenBank/DDBJ whole genome shotgun (WGS) entry which is preliminary data.</text>
</comment>
<sequence length="438" mass="46511">MTETRQTRPGEAVAAAATIATTPRHQAWWPAWRRRLIGPADDSDLARIRRFGARFVGAGLLIFPAALTPLIASQVEVTAAWWPPASVLLVALPAVLVIVATYRPRLTHLTMLATACSGGLLLATALWFAAWSGDVAADGTTWSVWLVQFPGVPGLLFGLSGHPRVALAYIVGATILTQTANQLGLTGQIRAELYLGSLLTIALTVVFLAVAVVTARTAQLLDDTRASAIESAAASSAAAAEEAERARFAALIHDKVIAILLAIDVGRPSGRLVAQAVSAVQELDRRDDDDAMPRTLDTDEFARRIRMAIRSTGVAVEQELSIASGSALRYPAEVAAAMIDAMAEAIRNQARHAGDDASGLVVGDLGETSTMLAVVDDGCGFDETEVRPERLGLTFGIRRRMASVPGGSAVVHSTPGHGTTVVLRWDPTNRPHLHRRRS</sequence>
<dbReference type="EMBL" id="WMBR01000001">
    <property type="protein sequence ID" value="MXP20491.1"/>
    <property type="molecule type" value="Genomic_DNA"/>
</dbReference>
<comment type="catalytic activity">
    <reaction evidence="1">
        <text>ATP + protein L-histidine = ADP + protein N-phospho-L-histidine.</text>
        <dbReference type="EC" id="2.7.13.3"/>
    </reaction>
</comment>
<gene>
    <name evidence="7" type="ORF">GIY30_03855</name>
</gene>
<feature type="transmembrane region" description="Helical" evidence="6">
    <location>
        <begin position="81"/>
        <end position="102"/>
    </location>
</feature>
<dbReference type="Gene3D" id="3.30.565.10">
    <property type="entry name" value="Histidine kinase-like ATPase, C-terminal domain"/>
    <property type="match status" value="1"/>
</dbReference>
<dbReference type="Proteomes" id="UP000475545">
    <property type="component" value="Unassembled WGS sequence"/>
</dbReference>
<reference evidence="7 8" key="1">
    <citation type="submission" date="2019-11" db="EMBL/GenBank/DDBJ databases">
        <title>Gordonia sp. nov., a novel actinobacterium isolated from mangrove soil in Hainan.</title>
        <authorList>
            <person name="Huang X."/>
            <person name="Xie Y."/>
            <person name="Chu X."/>
            <person name="Xiao K."/>
        </authorList>
    </citation>
    <scope>NUCLEOTIDE SEQUENCE [LARGE SCALE GENOMIC DNA]</scope>
    <source>
        <strain evidence="7 8">HNM0687</strain>
    </source>
</reference>
<keyword evidence="7" id="KW-0547">Nucleotide-binding</keyword>
<evidence type="ECO:0000256" key="3">
    <source>
        <dbReference type="ARBA" id="ARBA00022679"/>
    </source>
</evidence>
<dbReference type="PANTHER" id="PTHR24421:SF10">
    <property type="entry name" value="NITRATE_NITRITE SENSOR PROTEIN NARQ"/>
    <property type="match status" value="1"/>
</dbReference>
<evidence type="ECO:0000256" key="1">
    <source>
        <dbReference type="ARBA" id="ARBA00000085"/>
    </source>
</evidence>
<feature type="transmembrane region" description="Helical" evidence="6">
    <location>
        <begin position="55"/>
        <end position="75"/>
    </location>
</feature>
<evidence type="ECO:0000256" key="2">
    <source>
        <dbReference type="ARBA" id="ARBA00012438"/>
    </source>
</evidence>
<keyword evidence="6" id="KW-0812">Transmembrane</keyword>
<keyword evidence="3" id="KW-0808">Transferase</keyword>
<dbReference type="AlphaFoldDB" id="A0A6L7GMS5"/>
<dbReference type="GO" id="GO:0005524">
    <property type="term" value="F:ATP binding"/>
    <property type="evidence" value="ECO:0007669"/>
    <property type="project" value="UniProtKB-KW"/>
</dbReference>
<keyword evidence="5" id="KW-0902">Two-component regulatory system</keyword>
<feature type="transmembrane region" description="Helical" evidence="6">
    <location>
        <begin position="109"/>
        <end position="130"/>
    </location>
</feature>
<keyword evidence="7" id="KW-0067">ATP-binding</keyword>
<keyword evidence="6" id="KW-0472">Membrane</keyword>
<feature type="transmembrane region" description="Helical" evidence="6">
    <location>
        <begin position="193"/>
        <end position="215"/>
    </location>
</feature>
<evidence type="ECO:0000313" key="7">
    <source>
        <dbReference type="EMBL" id="MXP20491.1"/>
    </source>
</evidence>